<reference evidence="2 3" key="1">
    <citation type="submission" date="2017-01" db="EMBL/GenBank/DDBJ databases">
        <authorList>
            <person name="Mah S.A."/>
            <person name="Swanson W.J."/>
            <person name="Moy G.W."/>
            <person name="Vacquier V.D."/>
        </authorList>
    </citation>
    <scope>NUCLEOTIDE SEQUENCE [LARGE SCALE GENOMIC DNA]</scope>
    <source>
        <strain evidence="2 3">DCY110</strain>
    </source>
</reference>
<gene>
    <name evidence="2" type="ORF">RD110_14955</name>
</gene>
<dbReference type="STRING" id="1842727.RD110_14955"/>
<dbReference type="OrthoDB" id="8850294at2"/>
<keyword evidence="3" id="KW-1185">Reference proteome</keyword>
<feature type="chain" id="PRO_5012275464" evidence="1">
    <location>
        <begin position="23"/>
        <end position="188"/>
    </location>
</feature>
<dbReference type="EMBL" id="CP019236">
    <property type="protein sequence ID" value="APW38329.1"/>
    <property type="molecule type" value="Genomic_DNA"/>
</dbReference>
<evidence type="ECO:0000256" key="1">
    <source>
        <dbReference type="SAM" id="SignalP"/>
    </source>
</evidence>
<dbReference type="KEGG" id="rhy:RD110_14955"/>
<evidence type="ECO:0000313" key="3">
    <source>
        <dbReference type="Proteomes" id="UP000186609"/>
    </source>
</evidence>
<protein>
    <submittedName>
        <fullName evidence="2">Uncharacterized protein</fullName>
    </submittedName>
</protein>
<evidence type="ECO:0000313" key="2">
    <source>
        <dbReference type="EMBL" id="APW38329.1"/>
    </source>
</evidence>
<dbReference type="AlphaFoldDB" id="A0A1P8JX44"/>
<proteinExistence type="predicted"/>
<keyword evidence="1" id="KW-0732">Signal</keyword>
<feature type="signal peptide" evidence="1">
    <location>
        <begin position="1"/>
        <end position="22"/>
    </location>
</feature>
<name>A0A1P8JX44_9BURK</name>
<dbReference type="RefSeq" id="WP_076200208.1">
    <property type="nucleotide sequence ID" value="NZ_CP019236.1"/>
</dbReference>
<dbReference type="Proteomes" id="UP000186609">
    <property type="component" value="Chromosome"/>
</dbReference>
<sequence>MLPTRITLALVVAFSTMLAARADVSSVPPVPSSPLDSFPARIDYVSNNAPFVVFDIAPRTLHAPSAVKSFKELTLSFVATDALHRVDVHPYVISKQGAVQEVANRIACGSTIAGHHDCAIPAREALLLLKGGDGQFGLRIEAEGIEGERSTVRITLPVQAGISKPAPARVASPLPLTLLSHITPGASR</sequence>
<organism evidence="2 3">
    <name type="scientific">Rhodoferax koreensis</name>
    <dbReference type="NCBI Taxonomy" id="1842727"/>
    <lineage>
        <taxon>Bacteria</taxon>
        <taxon>Pseudomonadati</taxon>
        <taxon>Pseudomonadota</taxon>
        <taxon>Betaproteobacteria</taxon>
        <taxon>Burkholderiales</taxon>
        <taxon>Comamonadaceae</taxon>
        <taxon>Rhodoferax</taxon>
    </lineage>
</organism>
<accession>A0A1P8JX44</accession>